<evidence type="ECO:0000256" key="4">
    <source>
        <dbReference type="ARBA" id="ARBA00022840"/>
    </source>
</evidence>
<evidence type="ECO:0000313" key="7">
    <source>
        <dbReference type="EMBL" id="MBA2897331.1"/>
    </source>
</evidence>
<comment type="subcellular location">
    <subcellularLocation>
        <location evidence="1">Cell membrane</location>
        <topology evidence="1">Peripheral membrane protein</topology>
    </subcellularLocation>
</comment>
<keyword evidence="5" id="KW-0046">Antibiotic resistance</keyword>
<sequence>MTKALELRSVSKQYGQTRALDQVDLDIGEGEAVAVLGPNGAGKSTMLSIALGLRAADTGTTKVFGSSPVEALKAGHVGVLLQEAGLLEDVRVSELVEAVAGMYAKPLPAVQTMRAAGVEQLAGKRIGQLSGGQRQRVRFALALAGDPKLLVLDEPTVGLDVDSRRSLWQHVRERVEAGSTVVFATHYLTEADDYADRVVLLSEGRIVADGPVEQIKALVGGLEVRFTWKDADPGRLESLPGVRQVHIDGPAVTLRTNDSDATLRALFLDLHEIKDVRTTATDLESAFVSLTGGND</sequence>
<name>A0A7W0CU06_9ACTN</name>
<dbReference type="SMART" id="SM00382">
    <property type="entry name" value="AAA"/>
    <property type="match status" value="1"/>
</dbReference>
<dbReference type="Proteomes" id="UP000530928">
    <property type="component" value="Unassembled WGS sequence"/>
</dbReference>
<evidence type="ECO:0000259" key="6">
    <source>
        <dbReference type="PROSITE" id="PS50893"/>
    </source>
</evidence>
<keyword evidence="4 7" id="KW-0067">ATP-binding</keyword>
<keyword evidence="3" id="KW-0547">Nucleotide-binding</keyword>
<dbReference type="InterPro" id="IPR003439">
    <property type="entry name" value="ABC_transporter-like_ATP-bd"/>
</dbReference>
<keyword evidence="8" id="KW-1185">Reference proteome</keyword>
<dbReference type="PANTHER" id="PTHR42711">
    <property type="entry name" value="ABC TRANSPORTER ATP-BINDING PROTEIN"/>
    <property type="match status" value="1"/>
</dbReference>
<evidence type="ECO:0000256" key="5">
    <source>
        <dbReference type="ARBA" id="ARBA00023251"/>
    </source>
</evidence>
<dbReference type="PROSITE" id="PS00211">
    <property type="entry name" value="ABC_TRANSPORTER_1"/>
    <property type="match status" value="1"/>
</dbReference>
<reference evidence="7 8" key="1">
    <citation type="submission" date="2020-07" db="EMBL/GenBank/DDBJ databases">
        <title>Genomic Encyclopedia of Type Strains, Phase IV (KMG-IV): sequencing the most valuable type-strain genomes for metagenomic binning, comparative biology and taxonomic classification.</title>
        <authorList>
            <person name="Goeker M."/>
        </authorList>
    </citation>
    <scope>NUCLEOTIDE SEQUENCE [LARGE SCALE GENOMIC DNA]</scope>
    <source>
        <strain evidence="7 8">DSM 45533</strain>
    </source>
</reference>
<comment type="caution">
    <text evidence="7">The sequence shown here is derived from an EMBL/GenBank/DDBJ whole genome shotgun (WGS) entry which is preliminary data.</text>
</comment>
<dbReference type="Gene3D" id="3.40.50.300">
    <property type="entry name" value="P-loop containing nucleotide triphosphate hydrolases"/>
    <property type="match status" value="1"/>
</dbReference>
<dbReference type="GO" id="GO:0005524">
    <property type="term" value="F:ATP binding"/>
    <property type="evidence" value="ECO:0007669"/>
    <property type="project" value="UniProtKB-KW"/>
</dbReference>
<dbReference type="PANTHER" id="PTHR42711:SF17">
    <property type="entry name" value="ABC TRANSPORTER ATP-BINDING PROTEIN"/>
    <property type="match status" value="1"/>
</dbReference>
<dbReference type="GO" id="GO:0005886">
    <property type="term" value="C:plasma membrane"/>
    <property type="evidence" value="ECO:0007669"/>
    <property type="project" value="UniProtKB-SubCell"/>
</dbReference>
<dbReference type="SUPFAM" id="SSF52540">
    <property type="entry name" value="P-loop containing nucleoside triphosphate hydrolases"/>
    <property type="match status" value="1"/>
</dbReference>
<accession>A0A7W0CU06</accession>
<proteinExistence type="predicted"/>
<evidence type="ECO:0000256" key="1">
    <source>
        <dbReference type="ARBA" id="ARBA00004202"/>
    </source>
</evidence>
<evidence type="ECO:0000313" key="8">
    <source>
        <dbReference type="Proteomes" id="UP000530928"/>
    </source>
</evidence>
<dbReference type="InterPro" id="IPR017871">
    <property type="entry name" value="ABC_transporter-like_CS"/>
</dbReference>
<gene>
    <name evidence="7" type="ORF">HNR30_008729</name>
</gene>
<feature type="domain" description="ABC transporter" evidence="6">
    <location>
        <begin position="5"/>
        <end position="228"/>
    </location>
</feature>
<evidence type="ECO:0000256" key="3">
    <source>
        <dbReference type="ARBA" id="ARBA00022741"/>
    </source>
</evidence>
<dbReference type="InterPro" id="IPR003593">
    <property type="entry name" value="AAA+_ATPase"/>
</dbReference>
<dbReference type="InterPro" id="IPR050763">
    <property type="entry name" value="ABC_transporter_ATP-binding"/>
</dbReference>
<dbReference type="RefSeq" id="WP_181616045.1">
    <property type="nucleotide sequence ID" value="NZ_BAABAM010000013.1"/>
</dbReference>
<dbReference type="InterPro" id="IPR027417">
    <property type="entry name" value="P-loop_NTPase"/>
</dbReference>
<dbReference type="Pfam" id="PF00005">
    <property type="entry name" value="ABC_tran"/>
    <property type="match status" value="1"/>
</dbReference>
<dbReference type="EMBL" id="JACDUR010000011">
    <property type="protein sequence ID" value="MBA2897331.1"/>
    <property type="molecule type" value="Genomic_DNA"/>
</dbReference>
<dbReference type="GO" id="GO:0016887">
    <property type="term" value="F:ATP hydrolysis activity"/>
    <property type="evidence" value="ECO:0007669"/>
    <property type="project" value="InterPro"/>
</dbReference>
<organism evidence="7 8">
    <name type="scientific">Nonomuraea soli</name>
    <dbReference type="NCBI Taxonomy" id="1032476"/>
    <lineage>
        <taxon>Bacteria</taxon>
        <taxon>Bacillati</taxon>
        <taxon>Actinomycetota</taxon>
        <taxon>Actinomycetes</taxon>
        <taxon>Streptosporangiales</taxon>
        <taxon>Streptosporangiaceae</taxon>
        <taxon>Nonomuraea</taxon>
    </lineage>
</organism>
<dbReference type="GO" id="GO:0046677">
    <property type="term" value="P:response to antibiotic"/>
    <property type="evidence" value="ECO:0007669"/>
    <property type="project" value="UniProtKB-KW"/>
</dbReference>
<dbReference type="AlphaFoldDB" id="A0A7W0CU06"/>
<evidence type="ECO:0000256" key="2">
    <source>
        <dbReference type="ARBA" id="ARBA00022448"/>
    </source>
</evidence>
<dbReference type="PROSITE" id="PS50893">
    <property type="entry name" value="ABC_TRANSPORTER_2"/>
    <property type="match status" value="1"/>
</dbReference>
<dbReference type="CDD" id="cd03230">
    <property type="entry name" value="ABC_DR_subfamily_A"/>
    <property type="match status" value="1"/>
</dbReference>
<protein>
    <submittedName>
        <fullName evidence="7">ABC-2 type transport system ATP-binding protein</fullName>
    </submittedName>
</protein>
<keyword evidence="2" id="KW-0813">Transport</keyword>